<protein>
    <submittedName>
        <fullName evidence="1">Uncharacterized protein</fullName>
    </submittedName>
</protein>
<dbReference type="OrthoDB" id="1748181at2759"/>
<dbReference type="EMBL" id="JACXVP010000008">
    <property type="protein sequence ID" value="KAG5590467.1"/>
    <property type="molecule type" value="Genomic_DNA"/>
</dbReference>
<comment type="caution">
    <text evidence="1">The sequence shown here is derived from an EMBL/GenBank/DDBJ whole genome shotgun (WGS) entry which is preliminary data.</text>
</comment>
<evidence type="ECO:0000313" key="2">
    <source>
        <dbReference type="Proteomes" id="UP000824120"/>
    </source>
</evidence>
<accession>A0A9J5XQB5</accession>
<reference evidence="1 2" key="1">
    <citation type="submission" date="2020-09" db="EMBL/GenBank/DDBJ databases">
        <title>De no assembly of potato wild relative species, Solanum commersonii.</title>
        <authorList>
            <person name="Cho K."/>
        </authorList>
    </citation>
    <scope>NUCLEOTIDE SEQUENCE [LARGE SCALE GENOMIC DNA]</scope>
    <source>
        <strain evidence="1">LZ3.2</strain>
        <tissue evidence="1">Leaf</tissue>
    </source>
</reference>
<organism evidence="1 2">
    <name type="scientific">Solanum commersonii</name>
    <name type="common">Commerson's wild potato</name>
    <name type="synonym">Commerson's nightshade</name>
    <dbReference type="NCBI Taxonomy" id="4109"/>
    <lineage>
        <taxon>Eukaryota</taxon>
        <taxon>Viridiplantae</taxon>
        <taxon>Streptophyta</taxon>
        <taxon>Embryophyta</taxon>
        <taxon>Tracheophyta</taxon>
        <taxon>Spermatophyta</taxon>
        <taxon>Magnoliopsida</taxon>
        <taxon>eudicotyledons</taxon>
        <taxon>Gunneridae</taxon>
        <taxon>Pentapetalae</taxon>
        <taxon>asterids</taxon>
        <taxon>lamiids</taxon>
        <taxon>Solanales</taxon>
        <taxon>Solanaceae</taxon>
        <taxon>Solanoideae</taxon>
        <taxon>Solaneae</taxon>
        <taxon>Solanum</taxon>
    </lineage>
</organism>
<name>A0A9J5XQB5_SOLCO</name>
<evidence type="ECO:0000313" key="1">
    <source>
        <dbReference type="EMBL" id="KAG5590467.1"/>
    </source>
</evidence>
<proteinExistence type="predicted"/>
<dbReference type="AlphaFoldDB" id="A0A9J5XQB5"/>
<sequence length="61" mass="7263">MMYAKFSTIERLSMWDDLYSLSFNLSDRRFPIYPQKYEDFACCIDSCDLSDIKFIGNPFTL</sequence>
<keyword evidence="2" id="KW-1185">Reference proteome</keyword>
<gene>
    <name evidence="1" type="ORF">H5410_040981</name>
</gene>
<dbReference type="Proteomes" id="UP000824120">
    <property type="component" value="Chromosome 8"/>
</dbReference>